<dbReference type="SUPFAM" id="SSF51182">
    <property type="entry name" value="RmlC-like cupins"/>
    <property type="match status" value="1"/>
</dbReference>
<feature type="domain" description="Cupin type-2" evidence="3">
    <location>
        <begin position="84"/>
        <end position="143"/>
    </location>
</feature>
<reference evidence="4 5" key="1">
    <citation type="submission" date="2017-06" db="EMBL/GenBank/DDBJ databases">
        <authorList>
            <person name="Kim H.J."/>
            <person name="Triplett B.A."/>
        </authorList>
    </citation>
    <scope>NUCLEOTIDE SEQUENCE [LARGE SCALE GENOMIC DNA]</scope>
    <source>
        <strain evidence="4 5">DSM 14713</strain>
    </source>
</reference>
<evidence type="ECO:0000259" key="3">
    <source>
        <dbReference type="Pfam" id="PF07883"/>
    </source>
</evidence>
<protein>
    <recommendedName>
        <fullName evidence="3">Cupin type-2 domain-containing protein</fullName>
    </recommendedName>
</protein>
<proteinExistence type="predicted"/>
<dbReference type="Gene3D" id="2.60.120.10">
    <property type="entry name" value="Jelly Rolls"/>
    <property type="match status" value="1"/>
</dbReference>
<dbReference type="InterPro" id="IPR013096">
    <property type="entry name" value="Cupin_2"/>
</dbReference>
<evidence type="ECO:0000313" key="4">
    <source>
        <dbReference type="EMBL" id="ATB27913.1"/>
    </source>
</evidence>
<dbReference type="EMBL" id="CP022163">
    <property type="protein sequence ID" value="ATB27913.1"/>
    <property type="molecule type" value="Genomic_DNA"/>
</dbReference>
<keyword evidence="2" id="KW-0732">Signal</keyword>
<keyword evidence="5" id="KW-1185">Reference proteome</keyword>
<gene>
    <name evidence="4" type="ORF">MEBOL_001358</name>
</gene>
<dbReference type="OrthoDB" id="1433532at2"/>
<dbReference type="Pfam" id="PF07883">
    <property type="entry name" value="Cupin_2"/>
    <property type="match status" value="1"/>
</dbReference>
<feature type="chain" id="PRO_5012919459" description="Cupin type-2 domain-containing protein" evidence="2">
    <location>
        <begin position="25"/>
        <end position="170"/>
    </location>
</feature>
<dbReference type="InterPro" id="IPR014710">
    <property type="entry name" value="RmlC-like_jellyroll"/>
</dbReference>
<name>A0A250I9M6_9BACT</name>
<evidence type="ECO:0000256" key="2">
    <source>
        <dbReference type="SAM" id="SignalP"/>
    </source>
</evidence>
<dbReference type="InterPro" id="IPR011051">
    <property type="entry name" value="RmlC_Cupin_sf"/>
</dbReference>
<feature type="region of interest" description="Disordered" evidence="1">
    <location>
        <begin position="25"/>
        <end position="45"/>
    </location>
</feature>
<dbReference type="PROSITE" id="PS51257">
    <property type="entry name" value="PROKAR_LIPOPROTEIN"/>
    <property type="match status" value="1"/>
</dbReference>
<accession>A0A250I9M6</accession>
<feature type="region of interest" description="Disordered" evidence="1">
    <location>
        <begin position="146"/>
        <end position="170"/>
    </location>
</feature>
<sequence length="170" mass="18256">MRHRLGRDKTWLLMWVLCGCRATAPGTPAPETPPEAARIHGTEGDSPTFAAWRGEHLPMKEVRPGLFAATLVGDMAASGVYVLRVRVVPHGSVAPHSHPDGRLTTVLSGTIHYGRSDTIDPERAQVFGPGDSYYTPPNTPHWLTTGPEGTVYEETGFGPSAQVPVTPPSP</sequence>
<dbReference type="AlphaFoldDB" id="A0A250I9M6"/>
<dbReference type="RefSeq" id="WP_095976651.1">
    <property type="nucleotide sequence ID" value="NZ_CP022163.1"/>
</dbReference>
<dbReference type="KEGG" id="mbd:MEBOL_001358"/>
<evidence type="ECO:0000256" key="1">
    <source>
        <dbReference type="SAM" id="MobiDB-lite"/>
    </source>
</evidence>
<organism evidence="4 5">
    <name type="scientific">Melittangium boletus DSM 14713</name>
    <dbReference type="NCBI Taxonomy" id="1294270"/>
    <lineage>
        <taxon>Bacteria</taxon>
        <taxon>Pseudomonadati</taxon>
        <taxon>Myxococcota</taxon>
        <taxon>Myxococcia</taxon>
        <taxon>Myxococcales</taxon>
        <taxon>Cystobacterineae</taxon>
        <taxon>Archangiaceae</taxon>
        <taxon>Melittangium</taxon>
    </lineage>
</organism>
<dbReference type="Proteomes" id="UP000217289">
    <property type="component" value="Chromosome"/>
</dbReference>
<dbReference type="CDD" id="cd06989">
    <property type="entry name" value="cupin_DRT102"/>
    <property type="match status" value="1"/>
</dbReference>
<feature type="signal peptide" evidence="2">
    <location>
        <begin position="1"/>
        <end position="24"/>
    </location>
</feature>
<evidence type="ECO:0000313" key="5">
    <source>
        <dbReference type="Proteomes" id="UP000217289"/>
    </source>
</evidence>